<dbReference type="OrthoDB" id="7505417at2"/>
<sequence length="123" mass="14101">MHFIDPGTGGFYKGKDPNVSIEQLKEKWIDDANVIYIGRAGGTAQNGKECKSTLRIRIKQYIKFGKGKNVGHCEGRYIWQMADSKELLTAYKAIKKENPVLKERKLIKDFQEYYGLIPFANLK</sequence>
<name>A0A1M5VKW0_9FIRM</name>
<gene>
    <name evidence="1" type="ORF">SAMN02745135_01988</name>
</gene>
<evidence type="ECO:0000313" key="1">
    <source>
        <dbReference type="EMBL" id="SHH75818.1"/>
    </source>
</evidence>
<keyword evidence="2" id="KW-1185">Reference proteome</keyword>
<accession>A0A1M5VKW0</accession>
<proteinExistence type="predicted"/>
<protein>
    <submittedName>
        <fullName evidence="1">Uncharacterized protein</fullName>
    </submittedName>
</protein>
<dbReference type="AlphaFoldDB" id="A0A1M5VKW0"/>
<evidence type="ECO:0000313" key="2">
    <source>
        <dbReference type="Proteomes" id="UP000183967"/>
    </source>
</evidence>
<dbReference type="Proteomes" id="UP000183967">
    <property type="component" value="Unassembled WGS sequence"/>
</dbReference>
<dbReference type="RefSeq" id="WP_073197368.1">
    <property type="nucleotide sequence ID" value="NZ_FQXO01000063.1"/>
</dbReference>
<dbReference type="EMBL" id="FQXO01000063">
    <property type="protein sequence ID" value="SHH75818.1"/>
    <property type="molecule type" value="Genomic_DNA"/>
</dbReference>
<organism evidence="1 2">
    <name type="scientific">Caloranaerobacter azorensis DSM 13643</name>
    <dbReference type="NCBI Taxonomy" id="1121264"/>
    <lineage>
        <taxon>Bacteria</taxon>
        <taxon>Bacillati</taxon>
        <taxon>Bacillota</taxon>
        <taxon>Tissierellia</taxon>
        <taxon>Tissierellales</taxon>
        <taxon>Thermohalobacteraceae</taxon>
        <taxon>Caloranaerobacter</taxon>
    </lineage>
</organism>
<reference evidence="2" key="1">
    <citation type="submission" date="2016-11" db="EMBL/GenBank/DDBJ databases">
        <authorList>
            <person name="Varghese N."/>
            <person name="Submissions S."/>
        </authorList>
    </citation>
    <scope>NUCLEOTIDE SEQUENCE [LARGE SCALE GENOMIC DNA]</scope>
    <source>
        <strain evidence="2">DSM 13643</strain>
    </source>
</reference>